<comment type="caution">
    <text evidence="7">The sequence shown here is derived from an EMBL/GenBank/DDBJ whole genome shotgun (WGS) entry which is preliminary data.</text>
</comment>
<comment type="catalytic activity">
    <reaction evidence="4 5">
        <text>uridine(38/39/40) in tRNA = pseudouridine(38/39/40) in tRNA</text>
        <dbReference type="Rhea" id="RHEA:22376"/>
        <dbReference type="Rhea" id="RHEA-COMP:10085"/>
        <dbReference type="Rhea" id="RHEA-COMP:10087"/>
        <dbReference type="ChEBI" id="CHEBI:65314"/>
        <dbReference type="ChEBI" id="CHEBI:65315"/>
        <dbReference type="EC" id="5.4.99.12"/>
    </reaction>
</comment>
<comment type="subunit">
    <text evidence="4">Homodimer.</text>
</comment>
<dbReference type="InterPro" id="IPR001406">
    <property type="entry name" value="PsdUridine_synth_TruA"/>
</dbReference>
<dbReference type="Gene3D" id="3.30.70.660">
    <property type="entry name" value="Pseudouridine synthase I, catalytic domain, C-terminal subdomain"/>
    <property type="match status" value="1"/>
</dbReference>
<evidence type="ECO:0000256" key="2">
    <source>
        <dbReference type="ARBA" id="ARBA00022694"/>
    </source>
</evidence>
<feature type="active site" description="Nucleophile" evidence="4">
    <location>
        <position position="52"/>
    </location>
</feature>
<dbReference type="Pfam" id="PF01416">
    <property type="entry name" value="PseudoU_synth_1"/>
    <property type="match status" value="2"/>
</dbReference>
<dbReference type="InterPro" id="IPR020097">
    <property type="entry name" value="PsdUridine_synth_TruA_a/b_dom"/>
</dbReference>
<feature type="binding site" evidence="4">
    <location>
        <position position="109"/>
    </location>
    <ligand>
        <name>substrate</name>
    </ligand>
</feature>
<comment type="caution">
    <text evidence="4">Lacks conserved residue(s) required for the propagation of feature annotation.</text>
</comment>
<evidence type="ECO:0000259" key="6">
    <source>
        <dbReference type="Pfam" id="PF01416"/>
    </source>
</evidence>
<feature type="domain" description="Pseudouridine synthase I TruA alpha/beta" evidence="6">
    <location>
        <begin position="7"/>
        <end position="103"/>
    </location>
</feature>
<dbReference type="InterPro" id="IPR020094">
    <property type="entry name" value="TruA/RsuA/RluB/E/F_N"/>
</dbReference>
<organism evidence="7 8">
    <name type="scientific">Fusibacter paucivorans</name>
    <dbReference type="NCBI Taxonomy" id="76009"/>
    <lineage>
        <taxon>Bacteria</taxon>
        <taxon>Bacillati</taxon>
        <taxon>Bacillota</taxon>
        <taxon>Clostridia</taxon>
        <taxon>Eubacteriales</taxon>
        <taxon>Eubacteriales Family XII. Incertae Sedis</taxon>
        <taxon>Fusibacter</taxon>
    </lineage>
</organism>
<keyword evidence="8" id="KW-1185">Reference proteome</keyword>
<dbReference type="HAMAP" id="MF_00171">
    <property type="entry name" value="TruA"/>
    <property type="match status" value="1"/>
</dbReference>
<sequence length="245" mass="28097">MKYRMTVSYDGTRYKGWQRLKQTRETIQDKIESVLSRYFDEAIVIDGAGRTDAGVHARAQVCSFSAPETEVVVLQQYMNRYLPEDIAVTAVTQADSRFHARFNAVSKTYAYMLWTAPYPPIFERQYVLQVAEPIDLARMEACAAYLIGRHDFKGFCTDKTKKSTVRTIHKIVFERQEHIITCRFTGDGFLYNMVRILMGTLLEVGKGKREPESVLEVLEHLDRRYAGETAPAQGLILEVVDYEGD</sequence>
<comment type="similarity">
    <text evidence="1 4 5">Belongs to the tRNA pseudouridine synthase TruA family.</text>
</comment>
<dbReference type="NCBIfam" id="TIGR00071">
    <property type="entry name" value="hisT_truA"/>
    <property type="match status" value="1"/>
</dbReference>
<reference evidence="7 8" key="1">
    <citation type="submission" date="2021-05" db="EMBL/GenBank/DDBJ databases">
        <title>Fusibacter ferrireducens sp. nov., an anaerobic, sulfur- and Fe-reducing bacterium isolated from the mangrove sediment.</title>
        <authorList>
            <person name="Qiu D."/>
        </authorList>
    </citation>
    <scope>NUCLEOTIDE SEQUENCE [LARGE SCALE GENOMIC DNA]</scope>
    <source>
        <strain evidence="7 8">DSM 12116</strain>
    </source>
</reference>
<dbReference type="PANTHER" id="PTHR11142:SF22">
    <property type="entry name" value="TRNA PSEUDOURIDINE SYNTHASE A 2"/>
    <property type="match status" value="1"/>
</dbReference>
<proteinExistence type="inferred from homology"/>
<dbReference type="Gene3D" id="3.30.70.580">
    <property type="entry name" value="Pseudouridine synthase I, catalytic domain, N-terminal subdomain"/>
    <property type="match status" value="1"/>
</dbReference>
<evidence type="ECO:0000256" key="5">
    <source>
        <dbReference type="RuleBase" id="RU003792"/>
    </source>
</evidence>
<dbReference type="Proteomes" id="UP000746471">
    <property type="component" value="Unassembled WGS sequence"/>
</dbReference>
<dbReference type="GO" id="GO:0160147">
    <property type="term" value="F:tRNA pseudouridine(38-40) synthase activity"/>
    <property type="evidence" value="ECO:0007669"/>
    <property type="project" value="UniProtKB-EC"/>
</dbReference>
<name>A0ABS5PTC2_9FIRM</name>
<dbReference type="SUPFAM" id="SSF55120">
    <property type="entry name" value="Pseudouridine synthase"/>
    <property type="match status" value="1"/>
</dbReference>
<dbReference type="PIRSF" id="PIRSF001430">
    <property type="entry name" value="tRNA_psdUrid_synth"/>
    <property type="match status" value="1"/>
</dbReference>
<protein>
    <recommendedName>
        <fullName evidence="4">tRNA pseudouridine synthase A</fullName>
        <ecNumber evidence="4">5.4.99.12</ecNumber>
    </recommendedName>
    <alternativeName>
        <fullName evidence="4">tRNA pseudouridine(38-40) synthase</fullName>
    </alternativeName>
    <alternativeName>
        <fullName evidence="4">tRNA pseudouridylate synthase I</fullName>
    </alternativeName>
    <alternativeName>
        <fullName evidence="4">tRNA-uridine isomerase I</fullName>
    </alternativeName>
</protein>
<dbReference type="EC" id="5.4.99.12" evidence="4"/>
<dbReference type="CDD" id="cd02570">
    <property type="entry name" value="PseudoU_synth_EcTruA"/>
    <property type="match status" value="1"/>
</dbReference>
<feature type="domain" description="Pseudouridine synthase I TruA alpha/beta" evidence="6">
    <location>
        <begin position="143"/>
        <end position="243"/>
    </location>
</feature>
<gene>
    <name evidence="4 7" type="primary">truA</name>
    <name evidence="7" type="ORF">KHM83_15680</name>
</gene>
<comment type="function">
    <text evidence="4">Formation of pseudouridine at positions 38, 39 and 40 in the anticodon stem and loop of transfer RNAs.</text>
</comment>
<evidence type="ECO:0000256" key="4">
    <source>
        <dbReference type="HAMAP-Rule" id="MF_00171"/>
    </source>
</evidence>
<accession>A0ABS5PTC2</accession>
<keyword evidence="2 4" id="KW-0819">tRNA processing</keyword>
<dbReference type="PANTHER" id="PTHR11142">
    <property type="entry name" value="PSEUDOURIDYLATE SYNTHASE"/>
    <property type="match status" value="1"/>
</dbReference>
<dbReference type="EMBL" id="JAHBCL010000032">
    <property type="protein sequence ID" value="MBS7528127.1"/>
    <property type="molecule type" value="Genomic_DNA"/>
</dbReference>
<dbReference type="InterPro" id="IPR020103">
    <property type="entry name" value="PsdUridine_synth_cat_dom_sf"/>
</dbReference>
<evidence type="ECO:0000313" key="7">
    <source>
        <dbReference type="EMBL" id="MBS7528127.1"/>
    </source>
</evidence>
<keyword evidence="3 4" id="KW-0413">Isomerase</keyword>
<evidence type="ECO:0000256" key="3">
    <source>
        <dbReference type="ARBA" id="ARBA00023235"/>
    </source>
</evidence>
<evidence type="ECO:0000256" key="1">
    <source>
        <dbReference type="ARBA" id="ARBA00009375"/>
    </source>
</evidence>
<dbReference type="InterPro" id="IPR020095">
    <property type="entry name" value="PsdUridine_synth_TruA_C"/>
</dbReference>
<evidence type="ECO:0000313" key="8">
    <source>
        <dbReference type="Proteomes" id="UP000746471"/>
    </source>
</evidence>